<dbReference type="Pfam" id="PF13380">
    <property type="entry name" value="CoA_binding_2"/>
    <property type="match status" value="1"/>
</dbReference>
<dbReference type="SUPFAM" id="SSF51735">
    <property type="entry name" value="NAD(P)-binding Rossmann-fold domains"/>
    <property type="match status" value="1"/>
</dbReference>
<proteinExistence type="predicted"/>
<dbReference type="InterPro" id="IPR003781">
    <property type="entry name" value="CoA-bd"/>
</dbReference>
<dbReference type="PANTHER" id="PTHR33303:SF2">
    <property type="entry name" value="COA-BINDING DOMAIN-CONTAINING PROTEIN"/>
    <property type="match status" value="1"/>
</dbReference>
<evidence type="ECO:0000313" key="2">
    <source>
        <dbReference type="EMBL" id="AGQ18948.1"/>
    </source>
</evidence>
<reference evidence="2" key="1">
    <citation type="journal article" date="2013" name="Sci. Rep.">
        <title>Metagenomics uncovers a new group of low GC and ultra-small marine Actinobacteria.</title>
        <authorList>
            <person name="Ghai R."/>
            <person name="Mizuno C.M."/>
            <person name="Picazo A."/>
            <person name="Camacho A."/>
            <person name="Rodriguez-Valera F."/>
        </authorList>
    </citation>
    <scope>NUCLEOTIDE SEQUENCE</scope>
</reference>
<dbReference type="Gene3D" id="3.40.50.720">
    <property type="entry name" value="NAD(P)-binding Rossmann-like Domain"/>
    <property type="match status" value="1"/>
</dbReference>
<name>S5DNA9_9ACTN</name>
<dbReference type="PANTHER" id="PTHR33303">
    <property type="entry name" value="CYTOPLASMIC PROTEIN-RELATED"/>
    <property type="match status" value="1"/>
</dbReference>
<dbReference type="SMART" id="SM00881">
    <property type="entry name" value="CoA_binding"/>
    <property type="match status" value="1"/>
</dbReference>
<dbReference type="AlphaFoldDB" id="S5DNA9"/>
<dbReference type="EMBL" id="KC811117">
    <property type="protein sequence ID" value="AGQ18948.1"/>
    <property type="molecule type" value="Genomic_DNA"/>
</dbReference>
<accession>S5DNA9</accession>
<evidence type="ECO:0000259" key="1">
    <source>
        <dbReference type="SMART" id="SM00881"/>
    </source>
</evidence>
<organism evidence="2">
    <name type="scientific">Candidatus Actinomarina minuta</name>
    <dbReference type="NCBI Taxonomy" id="1389454"/>
    <lineage>
        <taxon>Bacteria</taxon>
        <taxon>Bacillati</taxon>
        <taxon>Actinomycetota</taxon>
        <taxon>Actinomycetes</taxon>
        <taxon>Candidatus Actinomarinidae</taxon>
        <taxon>Candidatus Actinomarinales</taxon>
        <taxon>Candidatus Actinomarineae</taxon>
        <taxon>Candidatus Actinomarinaceae</taxon>
        <taxon>Candidatus Actinomarina</taxon>
    </lineage>
</organism>
<dbReference type="InterPro" id="IPR036291">
    <property type="entry name" value="NAD(P)-bd_dom_sf"/>
</dbReference>
<protein>
    <submittedName>
        <fullName evidence="2">Putative CoA-binding protein</fullName>
    </submittedName>
</protein>
<sequence length="130" mass="14745">MLELLKNKNNLIALIGATNDKNKYGNKILLDLISKGHKVLPINPKEEEIAGLQAYKNVFETSEKPSIINFVVPPEVGLKITKDLVENGYDNFWYQPGAESKEISSYLKSKNKNFIDDKCIMVVARLQDNY</sequence>
<feature type="domain" description="CoA-binding" evidence="1">
    <location>
        <begin position="5"/>
        <end position="98"/>
    </location>
</feature>